<dbReference type="AlphaFoldDB" id="A0A139ALM6"/>
<name>A0A139ALM6_GONPJ</name>
<feature type="compositionally biased region" description="Basic residues" evidence="1">
    <location>
        <begin position="62"/>
        <end position="78"/>
    </location>
</feature>
<proteinExistence type="predicted"/>
<sequence>MRRGRFVASSPLPERLPSPTVAPTHAPGPRSTLNLSRQLQCRTQRSGAGADLSPCGQGGRRAQSRARVACRARRGLEK</sequence>
<dbReference type="Proteomes" id="UP000070544">
    <property type="component" value="Unassembled WGS sequence"/>
</dbReference>
<feature type="region of interest" description="Disordered" evidence="1">
    <location>
        <begin position="1"/>
        <end position="78"/>
    </location>
</feature>
<evidence type="ECO:0000313" key="2">
    <source>
        <dbReference type="EMBL" id="KXS17335.1"/>
    </source>
</evidence>
<feature type="non-terminal residue" evidence="2">
    <location>
        <position position="78"/>
    </location>
</feature>
<evidence type="ECO:0000256" key="1">
    <source>
        <dbReference type="SAM" id="MobiDB-lite"/>
    </source>
</evidence>
<organism evidence="2 3">
    <name type="scientific">Gonapodya prolifera (strain JEL478)</name>
    <name type="common">Monoblepharis prolifera</name>
    <dbReference type="NCBI Taxonomy" id="1344416"/>
    <lineage>
        <taxon>Eukaryota</taxon>
        <taxon>Fungi</taxon>
        <taxon>Fungi incertae sedis</taxon>
        <taxon>Chytridiomycota</taxon>
        <taxon>Chytridiomycota incertae sedis</taxon>
        <taxon>Monoblepharidomycetes</taxon>
        <taxon>Monoblepharidales</taxon>
        <taxon>Gonapodyaceae</taxon>
        <taxon>Gonapodya</taxon>
    </lineage>
</organism>
<gene>
    <name evidence="2" type="ORF">M427DRAFT_153846</name>
</gene>
<feature type="compositionally biased region" description="Polar residues" evidence="1">
    <location>
        <begin position="31"/>
        <end position="46"/>
    </location>
</feature>
<reference evidence="2 3" key="1">
    <citation type="journal article" date="2015" name="Genome Biol. Evol.">
        <title>Phylogenomic analyses indicate that early fungi evolved digesting cell walls of algal ancestors of land plants.</title>
        <authorList>
            <person name="Chang Y."/>
            <person name="Wang S."/>
            <person name="Sekimoto S."/>
            <person name="Aerts A.L."/>
            <person name="Choi C."/>
            <person name="Clum A."/>
            <person name="LaButti K.M."/>
            <person name="Lindquist E.A."/>
            <person name="Yee Ngan C."/>
            <person name="Ohm R.A."/>
            <person name="Salamov A.A."/>
            <person name="Grigoriev I.V."/>
            <person name="Spatafora J.W."/>
            <person name="Berbee M.L."/>
        </authorList>
    </citation>
    <scope>NUCLEOTIDE SEQUENCE [LARGE SCALE GENOMIC DNA]</scope>
    <source>
        <strain evidence="2 3">JEL478</strain>
    </source>
</reference>
<accession>A0A139ALM6</accession>
<dbReference type="EMBL" id="KQ965747">
    <property type="protein sequence ID" value="KXS17335.1"/>
    <property type="molecule type" value="Genomic_DNA"/>
</dbReference>
<evidence type="ECO:0000313" key="3">
    <source>
        <dbReference type="Proteomes" id="UP000070544"/>
    </source>
</evidence>
<protein>
    <submittedName>
        <fullName evidence="2">Uncharacterized protein</fullName>
    </submittedName>
</protein>
<keyword evidence="3" id="KW-1185">Reference proteome</keyword>